<dbReference type="KEGG" id="txa:HQN79_07905"/>
<dbReference type="Pfam" id="PF00664">
    <property type="entry name" value="ABC_membrane"/>
    <property type="match status" value="1"/>
</dbReference>
<dbReference type="CDD" id="cd02421">
    <property type="entry name" value="Peptidase_C39_likeD"/>
    <property type="match status" value="1"/>
</dbReference>
<evidence type="ECO:0000256" key="5">
    <source>
        <dbReference type="ARBA" id="ARBA00022741"/>
    </source>
</evidence>
<evidence type="ECO:0000313" key="14">
    <source>
        <dbReference type="EMBL" id="QKI89497.1"/>
    </source>
</evidence>
<dbReference type="InterPro" id="IPR011527">
    <property type="entry name" value="ABC1_TM_dom"/>
</dbReference>
<organism evidence="14 15">
    <name type="scientific">Thiomicrorhabdus xiamenensis</name>
    <dbReference type="NCBI Taxonomy" id="2739063"/>
    <lineage>
        <taxon>Bacteria</taxon>
        <taxon>Pseudomonadati</taxon>
        <taxon>Pseudomonadota</taxon>
        <taxon>Gammaproteobacteria</taxon>
        <taxon>Thiotrichales</taxon>
        <taxon>Piscirickettsiaceae</taxon>
        <taxon>Thiomicrorhabdus</taxon>
    </lineage>
</organism>
<dbReference type="PANTHER" id="PTHR43394:SF1">
    <property type="entry name" value="ATP-BINDING CASSETTE SUB-FAMILY B MEMBER 10, MITOCHONDRIAL"/>
    <property type="match status" value="1"/>
</dbReference>
<dbReference type="GO" id="GO:0016887">
    <property type="term" value="F:ATP hydrolysis activity"/>
    <property type="evidence" value="ECO:0007669"/>
    <property type="project" value="InterPro"/>
</dbReference>
<dbReference type="PROSITE" id="PS50929">
    <property type="entry name" value="ABC_TM1F"/>
    <property type="match status" value="1"/>
</dbReference>
<dbReference type="InterPro" id="IPR003593">
    <property type="entry name" value="AAA+_ATPase"/>
</dbReference>
<feature type="transmembrane region" description="Helical" evidence="10">
    <location>
        <begin position="390"/>
        <end position="408"/>
    </location>
</feature>
<comment type="subcellular location">
    <subcellularLocation>
        <location evidence="1">Cell membrane</location>
        <topology evidence="1">Multi-pass membrane protein</topology>
    </subcellularLocation>
</comment>
<dbReference type="Gene3D" id="3.90.70.10">
    <property type="entry name" value="Cysteine proteinases"/>
    <property type="match status" value="1"/>
</dbReference>
<dbReference type="Gene3D" id="3.40.50.300">
    <property type="entry name" value="P-loop containing nucleotide triphosphate hydrolases"/>
    <property type="match status" value="1"/>
</dbReference>
<evidence type="ECO:0000259" key="12">
    <source>
        <dbReference type="PROSITE" id="PS50929"/>
    </source>
</evidence>
<name>A0A7D4NRU1_9GAMM</name>
<evidence type="ECO:0000256" key="6">
    <source>
        <dbReference type="ARBA" id="ARBA00022801"/>
    </source>
</evidence>
<dbReference type="Proteomes" id="UP000504724">
    <property type="component" value="Chromosome"/>
</dbReference>
<dbReference type="InterPro" id="IPR027417">
    <property type="entry name" value="P-loop_NTPase"/>
</dbReference>
<dbReference type="EMBL" id="CP054020">
    <property type="protein sequence ID" value="QKI89497.1"/>
    <property type="molecule type" value="Genomic_DNA"/>
</dbReference>
<evidence type="ECO:0000259" key="13">
    <source>
        <dbReference type="PROSITE" id="PS50990"/>
    </source>
</evidence>
<dbReference type="GO" id="GO:0005886">
    <property type="term" value="C:plasma membrane"/>
    <property type="evidence" value="ECO:0007669"/>
    <property type="project" value="UniProtKB-SubCell"/>
</dbReference>
<keyword evidence="2" id="KW-0813">Transport</keyword>
<sequence length="713" mass="79556">MSTDLQQHDPLANCLLHLCQLHDRPISRESLLNGLPLEQGFLTPSTFERAAKRAGLSSKVQSRKLQQINPHLLPCILLCKNPTTGDNDACILYGFDDHNAQVAFSELPDSTDSIPLEELEEQYIGQVIYVRPEFLYQNQSLKIEKPSLHWFWGVIQESRGLYKDIILASVMINLFAIAMPLFVMNIYDRVVPNHTTETLWILAAGIFIVIVTELVLRLMRSWFIDLAATRTDVKLSSTIMERILNMQLANRPYSSGSFISNVQSFEAIRSFIGSLTVTTLVDLPFVLLFTLIIALINPILIIPIVISIIIVLSYALSAQQKMHELSIDSMEASATRNDTLYEGISNIETLKSFNAQSRVQSRWEKATLFITRNTAKMRFLSASITSGAQWIQHLAGVSVIILGVYLIIEGEISQGGLIAAYLLTSRAMAPVSQTAALLSQYHFASTSYQALEEIMKRQVERPAGKSWISQGKLRGEIDFQQIDFKYPNDERHVLKGVNFKIKEGEHVAILGRNGSGKTTVEKLLLGLYQPENGSILIDGIDLRQIDPAELRRNIGYIPQDIVLFNGTLKDNLTFAAPLASDEQILNVSKITGLESLIRSHPEGFNMQVGERGQQLSGGQKQMVALARALINDPPILLFDEPTASLDFSAENQFSRNLKQIIKGKTLITITHRTSLLNLVERIIVFDKGRLVADGPKDQVLEALRHGQIGKNAS</sequence>
<dbReference type="PANTHER" id="PTHR43394">
    <property type="entry name" value="ATP-DEPENDENT PERMEASE MDL1, MITOCHONDRIAL"/>
    <property type="match status" value="1"/>
</dbReference>
<feature type="domain" description="ABC transmembrane type-1" evidence="12">
    <location>
        <begin position="165"/>
        <end position="441"/>
    </location>
</feature>
<dbReference type="SMART" id="SM00382">
    <property type="entry name" value="AAA"/>
    <property type="match status" value="1"/>
</dbReference>
<dbReference type="GO" id="GO:0005524">
    <property type="term" value="F:ATP binding"/>
    <property type="evidence" value="ECO:0007669"/>
    <property type="project" value="UniProtKB-KW"/>
</dbReference>
<feature type="transmembrane region" description="Helical" evidence="10">
    <location>
        <begin position="271"/>
        <end position="293"/>
    </location>
</feature>
<proteinExistence type="predicted"/>
<dbReference type="Pfam" id="PF00005">
    <property type="entry name" value="ABC_tran"/>
    <property type="match status" value="1"/>
</dbReference>
<evidence type="ECO:0000313" key="15">
    <source>
        <dbReference type="Proteomes" id="UP000504724"/>
    </source>
</evidence>
<reference evidence="14 15" key="1">
    <citation type="submission" date="2020-05" db="EMBL/GenBank/DDBJ databases">
        <title>Thiomicrorhabdus sediminis sp.nov. and Thiomicrorhabdus xiamenensis sp.nov., novel sulfur-oxidizing bacteria isolated from coastal sediment.</title>
        <authorList>
            <person name="Liu X."/>
        </authorList>
    </citation>
    <scope>NUCLEOTIDE SEQUENCE [LARGE SCALE GENOMIC DNA]</scope>
    <source>
        <strain evidence="14 15">G2</strain>
    </source>
</reference>
<dbReference type="InterPro" id="IPR017871">
    <property type="entry name" value="ABC_transporter-like_CS"/>
</dbReference>
<keyword evidence="6" id="KW-0378">Hydrolase</keyword>
<dbReference type="InterPro" id="IPR003439">
    <property type="entry name" value="ABC_transporter-like_ATP-bd"/>
</dbReference>
<dbReference type="CDD" id="cd18587">
    <property type="entry name" value="ABC_6TM_LapB_like"/>
    <property type="match status" value="1"/>
</dbReference>
<dbReference type="GO" id="GO:0015421">
    <property type="term" value="F:ABC-type oligopeptide transporter activity"/>
    <property type="evidence" value="ECO:0007669"/>
    <property type="project" value="TreeGrafter"/>
</dbReference>
<evidence type="ECO:0000256" key="8">
    <source>
        <dbReference type="ARBA" id="ARBA00022989"/>
    </source>
</evidence>
<evidence type="ECO:0000256" key="7">
    <source>
        <dbReference type="ARBA" id="ARBA00022840"/>
    </source>
</evidence>
<dbReference type="InterPro" id="IPR005074">
    <property type="entry name" value="Peptidase_C39"/>
</dbReference>
<feature type="domain" description="ABC transporter" evidence="11">
    <location>
        <begin position="477"/>
        <end position="712"/>
    </location>
</feature>
<keyword evidence="5" id="KW-0547">Nucleotide-binding</keyword>
<keyword evidence="7" id="KW-0067">ATP-binding</keyword>
<dbReference type="InterPro" id="IPR036640">
    <property type="entry name" value="ABC1_TM_sf"/>
</dbReference>
<dbReference type="CDD" id="cd03245">
    <property type="entry name" value="ABCC_bacteriocin_exporters"/>
    <property type="match status" value="1"/>
</dbReference>
<dbReference type="NCBIfam" id="TIGR03375">
    <property type="entry name" value="type_I_sec_LssB"/>
    <property type="match status" value="1"/>
</dbReference>
<evidence type="ECO:0000256" key="4">
    <source>
        <dbReference type="ARBA" id="ARBA00022692"/>
    </source>
</evidence>
<feature type="transmembrane region" description="Helical" evidence="10">
    <location>
        <begin position="199"/>
        <end position="216"/>
    </location>
</feature>
<keyword evidence="8 10" id="KW-1133">Transmembrane helix</keyword>
<dbReference type="InterPro" id="IPR039421">
    <property type="entry name" value="Type_1_exporter"/>
</dbReference>
<dbReference type="AlphaFoldDB" id="A0A7D4NRU1"/>
<keyword evidence="4 10" id="KW-0812">Transmembrane</keyword>
<evidence type="ECO:0000256" key="9">
    <source>
        <dbReference type="ARBA" id="ARBA00023136"/>
    </source>
</evidence>
<evidence type="ECO:0000259" key="11">
    <source>
        <dbReference type="PROSITE" id="PS50893"/>
    </source>
</evidence>
<accession>A0A7D4NRU1</accession>
<evidence type="ECO:0000256" key="10">
    <source>
        <dbReference type="SAM" id="Phobius"/>
    </source>
</evidence>
<dbReference type="SUPFAM" id="SSF90123">
    <property type="entry name" value="ABC transporter transmembrane region"/>
    <property type="match status" value="1"/>
</dbReference>
<dbReference type="GO" id="GO:0006508">
    <property type="term" value="P:proteolysis"/>
    <property type="evidence" value="ECO:0007669"/>
    <property type="project" value="InterPro"/>
</dbReference>
<feature type="transmembrane region" description="Helical" evidence="10">
    <location>
        <begin position="165"/>
        <end position="187"/>
    </location>
</feature>
<keyword evidence="3" id="KW-1003">Cell membrane</keyword>
<dbReference type="PROSITE" id="PS50990">
    <property type="entry name" value="PEPTIDASE_C39"/>
    <property type="match status" value="1"/>
</dbReference>
<dbReference type="InterPro" id="IPR017750">
    <property type="entry name" value="ATPase_T1SS"/>
</dbReference>
<gene>
    <name evidence="14" type="ORF">HQN79_07905</name>
</gene>
<keyword evidence="15" id="KW-1185">Reference proteome</keyword>
<dbReference type="PROSITE" id="PS00211">
    <property type="entry name" value="ABC_TRANSPORTER_1"/>
    <property type="match status" value="1"/>
</dbReference>
<feature type="transmembrane region" description="Helical" evidence="10">
    <location>
        <begin position="299"/>
        <end position="316"/>
    </location>
</feature>
<evidence type="ECO:0000256" key="2">
    <source>
        <dbReference type="ARBA" id="ARBA00022448"/>
    </source>
</evidence>
<evidence type="ECO:0000256" key="3">
    <source>
        <dbReference type="ARBA" id="ARBA00022475"/>
    </source>
</evidence>
<keyword evidence="9 10" id="KW-0472">Membrane</keyword>
<evidence type="ECO:0000256" key="1">
    <source>
        <dbReference type="ARBA" id="ARBA00004651"/>
    </source>
</evidence>
<dbReference type="FunFam" id="3.40.50.300:FF:000299">
    <property type="entry name" value="ABC transporter ATP-binding protein/permease"/>
    <property type="match status" value="1"/>
</dbReference>
<dbReference type="Gene3D" id="1.20.1560.10">
    <property type="entry name" value="ABC transporter type 1, transmembrane domain"/>
    <property type="match status" value="1"/>
</dbReference>
<protein>
    <submittedName>
        <fullName evidence="14">Type I secretion system permease/ATPase</fullName>
    </submittedName>
</protein>
<dbReference type="RefSeq" id="WP_173285395.1">
    <property type="nucleotide sequence ID" value="NZ_CP054020.1"/>
</dbReference>
<feature type="domain" description="Peptidase C39" evidence="13">
    <location>
        <begin position="4"/>
        <end position="130"/>
    </location>
</feature>
<dbReference type="PROSITE" id="PS50893">
    <property type="entry name" value="ABC_TRANSPORTER_2"/>
    <property type="match status" value="1"/>
</dbReference>
<dbReference type="SUPFAM" id="SSF52540">
    <property type="entry name" value="P-loop containing nucleoside triphosphate hydrolases"/>
    <property type="match status" value="1"/>
</dbReference>
<dbReference type="GO" id="GO:0008233">
    <property type="term" value="F:peptidase activity"/>
    <property type="evidence" value="ECO:0007669"/>
    <property type="project" value="InterPro"/>
</dbReference>